<comment type="function">
    <text evidence="6">Specifically methylates the adenine in position 37 of tRNA(1)(Val) (anticodon cmo5UAC).</text>
</comment>
<proteinExistence type="inferred from homology"/>
<dbReference type="GO" id="GO:0003676">
    <property type="term" value="F:nucleic acid binding"/>
    <property type="evidence" value="ECO:0007669"/>
    <property type="project" value="InterPro"/>
</dbReference>
<dbReference type="Gene3D" id="3.40.50.150">
    <property type="entry name" value="Vaccinia Virus protein VP39"/>
    <property type="match status" value="1"/>
</dbReference>
<evidence type="ECO:0000256" key="6">
    <source>
        <dbReference type="HAMAP-Rule" id="MF_01872"/>
    </source>
</evidence>
<dbReference type="EC" id="2.1.1.223" evidence="6"/>
<dbReference type="AlphaFoldDB" id="E7RSW1"/>
<organism evidence="8 9">
    <name type="scientific">Hoylesella oralis ATCC 33269</name>
    <dbReference type="NCBI Taxonomy" id="873533"/>
    <lineage>
        <taxon>Bacteria</taxon>
        <taxon>Pseudomonadati</taxon>
        <taxon>Bacteroidota</taxon>
        <taxon>Bacteroidia</taxon>
        <taxon>Bacteroidales</taxon>
        <taxon>Prevotellaceae</taxon>
        <taxon>Hoylesella</taxon>
    </lineage>
</organism>
<reference evidence="8" key="1">
    <citation type="submission" date="2011-01" db="EMBL/GenBank/DDBJ databases">
        <authorList>
            <person name="Muzny D."/>
            <person name="Qin X."/>
            <person name="Buhay C."/>
            <person name="Dugan-Rocha S."/>
            <person name="Ding Y."/>
            <person name="Chen G."/>
            <person name="Hawes A."/>
            <person name="Holder M."/>
            <person name="Jhangiani S."/>
            <person name="Johnson A."/>
            <person name="Khan Z."/>
            <person name="Li Z."/>
            <person name="Liu W."/>
            <person name="Liu X."/>
            <person name="Perez L."/>
            <person name="Shen H."/>
            <person name="Wang Q."/>
            <person name="Watt J."/>
            <person name="Xi L."/>
            <person name="Xin Y."/>
            <person name="Zhou J."/>
            <person name="Deng J."/>
            <person name="Jiang H."/>
            <person name="Liu Y."/>
            <person name="Qu J."/>
            <person name="Song X.-Z."/>
            <person name="Zhang L."/>
            <person name="Villasana D."/>
            <person name="Johnson A."/>
            <person name="Liu J."/>
            <person name="Liyanage D."/>
            <person name="Lorensuhewa L."/>
            <person name="Robinson T."/>
            <person name="Song A."/>
            <person name="Song B.-B."/>
            <person name="Dinh H."/>
            <person name="Thornton R."/>
            <person name="Coyle M."/>
            <person name="Francisco L."/>
            <person name="Jackson L."/>
            <person name="Javaid M."/>
            <person name="Korchina V."/>
            <person name="Kovar C."/>
            <person name="Mata R."/>
            <person name="Mathew T."/>
            <person name="Ngo R."/>
            <person name="Nguyen L."/>
            <person name="Nguyen N."/>
            <person name="Okwuonu G."/>
            <person name="Ongeri F."/>
            <person name="Pham C."/>
            <person name="Simmons D."/>
            <person name="Wilczek-Boney K."/>
            <person name="Hale W."/>
            <person name="Jakkamsetti A."/>
            <person name="Pham P."/>
            <person name="Ruth R."/>
            <person name="San Lucas F."/>
            <person name="Warren J."/>
            <person name="Zhang J."/>
            <person name="Zhao Z."/>
            <person name="Zhou C."/>
            <person name="Zhu D."/>
            <person name="Lee S."/>
            <person name="Bess C."/>
            <person name="Blankenburg K."/>
            <person name="Forbes L."/>
            <person name="Fu Q."/>
            <person name="Gubbala S."/>
            <person name="Hirani K."/>
            <person name="Jayaseelan J.C."/>
            <person name="Lara F."/>
            <person name="Munidasa M."/>
            <person name="Palculict T."/>
            <person name="Patil S."/>
            <person name="Pu L.-L."/>
            <person name="Saada N."/>
            <person name="Tang L."/>
            <person name="Weissenberger G."/>
            <person name="Zhu Y."/>
            <person name="Hemphill L."/>
            <person name="Shang Y."/>
            <person name="Youmans B."/>
            <person name="Ayvaz T."/>
            <person name="Ross M."/>
            <person name="Santibanez J."/>
            <person name="Aqrawi P."/>
            <person name="Gross S."/>
            <person name="Joshi V."/>
            <person name="Fowler G."/>
            <person name="Nazareth L."/>
            <person name="Reid J."/>
            <person name="Worley K."/>
            <person name="Petrosino J."/>
            <person name="Highlander S."/>
            <person name="Gibbs R."/>
        </authorList>
    </citation>
    <scope>NUCLEOTIDE SEQUENCE [LARGE SCALE GENOMIC DNA]</scope>
    <source>
        <strain evidence="8">ATCC 33269</strain>
    </source>
</reference>
<dbReference type="GO" id="GO:0005737">
    <property type="term" value="C:cytoplasm"/>
    <property type="evidence" value="ECO:0007669"/>
    <property type="project" value="UniProtKB-SubCell"/>
</dbReference>
<comment type="catalytic activity">
    <reaction evidence="6">
        <text>adenosine(37) in tRNA1(Val) + S-adenosyl-L-methionine = N(6)-methyladenosine(37) in tRNA1(Val) + S-adenosyl-L-homocysteine + H(+)</text>
        <dbReference type="Rhea" id="RHEA:43160"/>
        <dbReference type="Rhea" id="RHEA-COMP:10369"/>
        <dbReference type="Rhea" id="RHEA-COMP:10370"/>
        <dbReference type="ChEBI" id="CHEBI:15378"/>
        <dbReference type="ChEBI" id="CHEBI:57856"/>
        <dbReference type="ChEBI" id="CHEBI:59789"/>
        <dbReference type="ChEBI" id="CHEBI:74411"/>
        <dbReference type="ChEBI" id="CHEBI:74449"/>
        <dbReference type="EC" id="2.1.1.223"/>
    </reaction>
</comment>
<dbReference type="GO" id="GO:0016430">
    <property type="term" value="F:tRNA (adenine-N6)-methyltransferase activity"/>
    <property type="evidence" value="ECO:0007669"/>
    <property type="project" value="UniProtKB-UniRule"/>
</dbReference>
<evidence type="ECO:0000256" key="1">
    <source>
        <dbReference type="ARBA" id="ARBA00022490"/>
    </source>
</evidence>
<evidence type="ECO:0000256" key="3">
    <source>
        <dbReference type="ARBA" id="ARBA00022679"/>
    </source>
</evidence>
<dbReference type="PROSITE" id="PS00092">
    <property type="entry name" value="N6_MTASE"/>
    <property type="match status" value="1"/>
</dbReference>
<evidence type="ECO:0000256" key="5">
    <source>
        <dbReference type="ARBA" id="ARBA00022694"/>
    </source>
</evidence>
<evidence type="ECO:0000313" key="8">
    <source>
        <dbReference type="EMBL" id="EFZ36312.1"/>
    </source>
</evidence>
<feature type="domain" description="Methyltransferase small" evidence="7">
    <location>
        <begin position="37"/>
        <end position="117"/>
    </location>
</feature>
<evidence type="ECO:0000259" key="7">
    <source>
        <dbReference type="Pfam" id="PF05175"/>
    </source>
</evidence>
<dbReference type="EMBL" id="AEPE02000006">
    <property type="protein sequence ID" value="EFZ36312.1"/>
    <property type="molecule type" value="Genomic_DNA"/>
</dbReference>
<dbReference type="SUPFAM" id="SSF53335">
    <property type="entry name" value="S-adenosyl-L-methionine-dependent methyltransferases"/>
    <property type="match status" value="1"/>
</dbReference>
<gene>
    <name evidence="8" type="primary">smtA</name>
    <name evidence="8" type="ORF">HMPREF0663_12379</name>
</gene>
<comment type="caution">
    <text evidence="8">The sequence shown here is derived from an EMBL/GenBank/DDBJ whole genome shotgun (WGS) entry which is preliminary data.</text>
</comment>
<dbReference type="HOGENOM" id="CLU_061983_0_0_10"/>
<keyword evidence="3 6" id="KW-0808">Transferase</keyword>
<dbReference type="Proteomes" id="UP000005580">
    <property type="component" value="Unassembled WGS sequence"/>
</dbReference>
<dbReference type="InterPro" id="IPR050210">
    <property type="entry name" value="tRNA_Adenine-N(6)_MTase"/>
</dbReference>
<comment type="similarity">
    <text evidence="6">Belongs to the methyltransferase superfamily. tRNA (adenine-N(6)-)-methyltransferase family.</text>
</comment>
<dbReference type="HAMAP" id="MF_01872">
    <property type="entry name" value="tRNA_methyltr_YfiC"/>
    <property type="match status" value="1"/>
</dbReference>
<dbReference type="PANTHER" id="PTHR47739">
    <property type="entry name" value="TRNA1(VAL) (ADENINE(37)-N6)-METHYLTRANSFERASE"/>
    <property type="match status" value="1"/>
</dbReference>
<sequence>MGKDIFTFKQFTVHQDRCAMKVGTDGVLLGAWAEGGMRILDVGTGTGLIALMMAQRFAESRVVGVEIDVDACLQAQQNVTESPFVSRVEIINARLQDYLPDIKFDSIVSNPPFFVNSLRNPDKQRSVARHASTLSYADLFRSVKVLLAETGVFSAVIPFDNSGEFISEGYIAGLYLYRKIAVKTVANKPVKRFLLAFGKQPKDILETESVCLHRSGGMPSEWYGQLTKQFYLDK</sequence>
<keyword evidence="4 6" id="KW-0949">S-adenosyl-L-methionine</keyword>
<dbReference type="STRING" id="28134.SAMN05444288_0952"/>
<keyword evidence="2 6" id="KW-0489">Methyltransferase</keyword>
<evidence type="ECO:0000313" key="9">
    <source>
        <dbReference type="Proteomes" id="UP000005580"/>
    </source>
</evidence>
<dbReference type="InterPro" id="IPR022882">
    <property type="entry name" value="tRNA_adenine-N6_MeTrfase"/>
</dbReference>
<dbReference type="CDD" id="cd02440">
    <property type="entry name" value="AdoMet_MTases"/>
    <property type="match status" value="1"/>
</dbReference>
<evidence type="ECO:0000256" key="4">
    <source>
        <dbReference type="ARBA" id="ARBA00022691"/>
    </source>
</evidence>
<comment type="subcellular location">
    <subcellularLocation>
        <location evidence="6">Cytoplasm</location>
    </subcellularLocation>
</comment>
<dbReference type="eggNOG" id="COG4123">
    <property type="taxonomic scope" value="Bacteria"/>
</dbReference>
<dbReference type="GO" id="GO:0008033">
    <property type="term" value="P:tRNA processing"/>
    <property type="evidence" value="ECO:0007669"/>
    <property type="project" value="UniProtKB-UniRule"/>
</dbReference>
<protein>
    <recommendedName>
        <fullName evidence="6">tRNA1(Val) (adenine(37)-N6)-methyltransferase</fullName>
        <ecNumber evidence="6">2.1.1.223</ecNumber>
    </recommendedName>
    <alternativeName>
        <fullName evidence="6">tRNA m6A37 methyltransferase</fullName>
    </alternativeName>
</protein>
<evidence type="ECO:0000256" key="2">
    <source>
        <dbReference type="ARBA" id="ARBA00022603"/>
    </source>
</evidence>
<dbReference type="RefSeq" id="WP_004370615.1">
    <property type="nucleotide sequence ID" value="NZ_GL833119.1"/>
</dbReference>
<dbReference type="InterPro" id="IPR029063">
    <property type="entry name" value="SAM-dependent_MTases_sf"/>
</dbReference>
<dbReference type="PANTHER" id="PTHR47739:SF1">
    <property type="entry name" value="TRNA1(VAL) (ADENINE(37)-N6)-METHYLTRANSFERASE"/>
    <property type="match status" value="1"/>
</dbReference>
<dbReference type="InterPro" id="IPR007848">
    <property type="entry name" value="Small_mtfrase_dom"/>
</dbReference>
<dbReference type="GO" id="GO:0032259">
    <property type="term" value="P:methylation"/>
    <property type="evidence" value="ECO:0007669"/>
    <property type="project" value="UniProtKB-KW"/>
</dbReference>
<accession>E7RSW1</accession>
<keyword evidence="9" id="KW-1185">Reference proteome</keyword>
<name>E7RSW1_9BACT</name>
<keyword evidence="5 6" id="KW-0819">tRNA processing</keyword>
<dbReference type="Pfam" id="PF05175">
    <property type="entry name" value="MTS"/>
    <property type="match status" value="1"/>
</dbReference>
<keyword evidence="1 6" id="KW-0963">Cytoplasm</keyword>
<dbReference type="InterPro" id="IPR002052">
    <property type="entry name" value="DNA_methylase_N6_adenine_CS"/>
</dbReference>